<dbReference type="Gene3D" id="3.60.15.10">
    <property type="entry name" value="Ribonuclease Z/Hydroxyacylglutathione hydrolase-like"/>
    <property type="match status" value="1"/>
</dbReference>
<protein>
    <recommendedName>
        <fullName evidence="8">MBL fold metallo-hydrolase</fullName>
    </recommendedName>
</protein>
<keyword evidence="5" id="KW-0862">Zinc</keyword>
<dbReference type="InterPro" id="IPR036866">
    <property type="entry name" value="RibonucZ/Hydroxyglut_hydro"/>
</dbReference>
<keyword evidence="7" id="KW-1185">Reference proteome</keyword>
<evidence type="ECO:0000313" key="6">
    <source>
        <dbReference type="EMBL" id="QQR38423.1"/>
    </source>
</evidence>
<dbReference type="SUPFAM" id="SSF56281">
    <property type="entry name" value="Metallo-hydrolase/oxidoreductase"/>
    <property type="match status" value="1"/>
</dbReference>
<comment type="cofactor">
    <cofactor evidence="1">
        <name>Zn(2+)</name>
        <dbReference type="ChEBI" id="CHEBI:29105"/>
    </cofactor>
</comment>
<evidence type="ECO:0000256" key="2">
    <source>
        <dbReference type="ARBA" id="ARBA00007749"/>
    </source>
</evidence>
<evidence type="ECO:0000256" key="3">
    <source>
        <dbReference type="ARBA" id="ARBA00022723"/>
    </source>
</evidence>
<organism evidence="6 7">
    <name type="scientific">Devosia rhizoryzae</name>
    <dbReference type="NCBI Taxonomy" id="2774137"/>
    <lineage>
        <taxon>Bacteria</taxon>
        <taxon>Pseudomonadati</taxon>
        <taxon>Pseudomonadota</taxon>
        <taxon>Alphaproteobacteria</taxon>
        <taxon>Hyphomicrobiales</taxon>
        <taxon>Devosiaceae</taxon>
        <taxon>Devosia</taxon>
    </lineage>
</organism>
<keyword evidence="4" id="KW-0378">Hydrolase</keyword>
<sequence>MTHWTIEPLPLHSFVAPGPEVLFQRGFGEMIDMVIYAFVLRREGVTVLVDTGLPADYTALNAAIRSRKGPRAGFHQSGSRLVERAIAPHAIVLTSFGPYAVGGLAEFPRVPVHASARGLADLAMPEEPALLHPIPAAARHVLAEAVPFNGESAPFPGLKLIETGVHHPASAAIVVETEAGRVAIADPVFIRRNVIDGTALGAAEHAAGWHGMMRRLASCADSIIPIHDPDPTPLRRDLWHSSFEAV</sequence>
<dbReference type="EMBL" id="CP068046">
    <property type="protein sequence ID" value="QQR38423.1"/>
    <property type="molecule type" value="Genomic_DNA"/>
</dbReference>
<evidence type="ECO:0000313" key="7">
    <source>
        <dbReference type="Proteomes" id="UP000595857"/>
    </source>
</evidence>
<proteinExistence type="inferred from homology"/>
<evidence type="ECO:0000256" key="1">
    <source>
        <dbReference type="ARBA" id="ARBA00001947"/>
    </source>
</evidence>
<dbReference type="PANTHER" id="PTHR42978">
    <property type="entry name" value="QUORUM-QUENCHING LACTONASE YTNP-RELATED-RELATED"/>
    <property type="match status" value="1"/>
</dbReference>
<comment type="similarity">
    <text evidence="2">Belongs to the metallo-beta-lactamase superfamily.</text>
</comment>
<reference evidence="6 7" key="1">
    <citation type="submission" date="2021-01" db="EMBL/GenBank/DDBJ databases">
        <title>Genome seq and assembly of Devosia sp. LEGU1.</title>
        <authorList>
            <person name="Chhetri G."/>
        </authorList>
    </citation>
    <scope>NUCLEOTIDE SEQUENCE [LARGE SCALE GENOMIC DNA]</scope>
    <source>
        <strain evidence="6 7">LEGU1</strain>
    </source>
</reference>
<dbReference type="Proteomes" id="UP000595857">
    <property type="component" value="Chromosome"/>
</dbReference>
<dbReference type="RefSeq" id="WP_201630762.1">
    <property type="nucleotide sequence ID" value="NZ_CP068046.1"/>
</dbReference>
<evidence type="ECO:0000256" key="5">
    <source>
        <dbReference type="ARBA" id="ARBA00022833"/>
    </source>
</evidence>
<keyword evidence="3" id="KW-0479">Metal-binding</keyword>
<dbReference type="PANTHER" id="PTHR42978:SF2">
    <property type="entry name" value="102 KBASES UNSTABLE REGION: FROM 1 TO 119443"/>
    <property type="match status" value="1"/>
</dbReference>
<evidence type="ECO:0008006" key="8">
    <source>
        <dbReference type="Google" id="ProtNLM"/>
    </source>
</evidence>
<accession>A0ABX7C2J4</accession>
<gene>
    <name evidence="6" type="ORF">JI748_11605</name>
</gene>
<dbReference type="InterPro" id="IPR051013">
    <property type="entry name" value="MBL_superfamily_lactonases"/>
</dbReference>
<evidence type="ECO:0000256" key="4">
    <source>
        <dbReference type="ARBA" id="ARBA00022801"/>
    </source>
</evidence>
<name>A0ABX7C2J4_9HYPH</name>